<feature type="non-terminal residue" evidence="2">
    <location>
        <position position="154"/>
    </location>
</feature>
<reference evidence="2" key="1">
    <citation type="submission" date="2020-02" db="EMBL/GenBank/DDBJ databases">
        <authorList>
            <person name="Meier V. D."/>
        </authorList>
    </citation>
    <scope>NUCLEOTIDE SEQUENCE</scope>
    <source>
        <strain evidence="2">AVDCRST_MAG66</strain>
    </source>
</reference>
<name>A0A6J4NPN1_9PSEU</name>
<feature type="compositionally biased region" description="Basic and acidic residues" evidence="1">
    <location>
        <begin position="34"/>
        <end position="45"/>
    </location>
</feature>
<evidence type="ECO:0000256" key="1">
    <source>
        <dbReference type="SAM" id="MobiDB-lite"/>
    </source>
</evidence>
<dbReference type="EMBL" id="CADCUS010000126">
    <property type="protein sequence ID" value="CAA9390258.1"/>
    <property type="molecule type" value="Genomic_DNA"/>
</dbReference>
<dbReference type="AlphaFoldDB" id="A0A6J4NPN1"/>
<feature type="compositionally biased region" description="Basic residues" evidence="1">
    <location>
        <begin position="74"/>
        <end position="88"/>
    </location>
</feature>
<feature type="region of interest" description="Disordered" evidence="1">
    <location>
        <begin position="1"/>
        <end position="154"/>
    </location>
</feature>
<feature type="compositionally biased region" description="Basic residues" evidence="1">
    <location>
        <begin position="110"/>
        <end position="154"/>
    </location>
</feature>
<proteinExistence type="predicted"/>
<protein>
    <submittedName>
        <fullName evidence="2">Small multidrug resistance family (SMR) protein</fullName>
    </submittedName>
</protein>
<sequence>AAHHPDAGSHPPCHRPVPGQGLGDAPARRRLRDHLRPVHRQDRGLHRPVALGARHRRRRREHLLPHPGPQDPRRRSRLHRLDRHRLGRHGPAGSRALRRIPQPGQDRLLRPHHRRRHRPPAVRPQARGRHPPARARQRRRALRRNRSAPRPHPL</sequence>
<organism evidence="2">
    <name type="scientific">uncultured Pseudonocardia sp</name>
    <dbReference type="NCBI Taxonomy" id="211455"/>
    <lineage>
        <taxon>Bacteria</taxon>
        <taxon>Bacillati</taxon>
        <taxon>Actinomycetota</taxon>
        <taxon>Actinomycetes</taxon>
        <taxon>Pseudonocardiales</taxon>
        <taxon>Pseudonocardiaceae</taxon>
        <taxon>Pseudonocardia</taxon>
        <taxon>environmental samples</taxon>
    </lineage>
</organism>
<evidence type="ECO:0000313" key="2">
    <source>
        <dbReference type="EMBL" id="CAA9390258.1"/>
    </source>
</evidence>
<feature type="non-terminal residue" evidence="2">
    <location>
        <position position="1"/>
    </location>
</feature>
<accession>A0A6J4NPN1</accession>
<gene>
    <name evidence="2" type="ORF">AVDCRST_MAG66-840</name>
</gene>